<dbReference type="EMBL" id="LXSL01000014">
    <property type="protein sequence ID" value="OAM29314.1"/>
    <property type="molecule type" value="Genomic_DNA"/>
</dbReference>
<protein>
    <recommendedName>
        <fullName evidence="3">Alternative ribosome-rescue factor A</fullName>
    </recommendedName>
</protein>
<organism evidence="1 2">
    <name type="scientific">Eikenella longinqua</name>
    <dbReference type="NCBI Taxonomy" id="1795827"/>
    <lineage>
        <taxon>Bacteria</taxon>
        <taxon>Pseudomonadati</taxon>
        <taxon>Pseudomonadota</taxon>
        <taxon>Betaproteobacteria</taxon>
        <taxon>Neisseriales</taxon>
        <taxon>Neisseriaceae</taxon>
        <taxon>Eikenella</taxon>
    </lineage>
</organism>
<name>A0A1A9RZ66_9NEIS</name>
<comment type="caution">
    <text evidence="1">The sequence shown here is derived from an EMBL/GenBank/DDBJ whole genome shotgun (WGS) entry which is preliminary data.</text>
</comment>
<dbReference type="Pfam" id="PF03889">
    <property type="entry name" value="ArfA"/>
    <property type="match status" value="1"/>
</dbReference>
<accession>A0A1A9RZ66</accession>
<sequence>MKHQTNKGKIRDNALKALVRSNLFRHKVERKKKGKGSYHRQTAKKWRDGFENRPVLFGLAEGYFP</sequence>
<dbReference type="AlphaFoldDB" id="A0A1A9RZ66"/>
<reference evidence="2" key="1">
    <citation type="submission" date="2016-05" db="EMBL/GenBank/DDBJ databases">
        <title>Draft genome of Corynebacterium afermentans subsp. afermentans LCDC 88199T.</title>
        <authorList>
            <person name="Bernier A.-M."/>
            <person name="Bernard K."/>
        </authorList>
    </citation>
    <scope>NUCLEOTIDE SEQUENCE [LARGE SCALE GENOMIC DNA]</scope>
    <source>
        <strain evidence="2">NML02-A-017</strain>
    </source>
</reference>
<dbReference type="STRING" id="1795827.A7P95_03635"/>
<dbReference type="RefSeq" id="WP_067591309.1">
    <property type="nucleotide sequence ID" value="NZ_LXSL01000014.1"/>
</dbReference>
<dbReference type="OrthoDB" id="8603552at2"/>
<keyword evidence="2" id="KW-1185">Reference proteome</keyword>
<proteinExistence type="predicted"/>
<gene>
    <name evidence="1" type="ORF">A7P95_03635</name>
</gene>
<evidence type="ECO:0000313" key="1">
    <source>
        <dbReference type="EMBL" id="OAM29314.1"/>
    </source>
</evidence>
<dbReference type="InterPro" id="IPR005589">
    <property type="entry name" value="ArfA"/>
</dbReference>
<evidence type="ECO:0000313" key="2">
    <source>
        <dbReference type="Proteomes" id="UP000077885"/>
    </source>
</evidence>
<dbReference type="GO" id="GO:0072344">
    <property type="term" value="P:rescue of stalled ribosome"/>
    <property type="evidence" value="ECO:0007669"/>
    <property type="project" value="InterPro"/>
</dbReference>
<evidence type="ECO:0008006" key="3">
    <source>
        <dbReference type="Google" id="ProtNLM"/>
    </source>
</evidence>
<dbReference type="Proteomes" id="UP000077885">
    <property type="component" value="Unassembled WGS sequence"/>
</dbReference>